<proteinExistence type="predicted"/>
<comment type="caution">
    <text evidence="1">The sequence shown here is derived from an EMBL/GenBank/DDBJ whole genome shotgun (WGS) entry which is preliminary data.</text>
</comment>
<dbReference type="Proteomes" id="UP001444071">
    <property type="component" value="Unassembled WGS sequence"/>
</dbReference>
<sequence length="83" mass="9132">LYGQFLQLSSAELNRRAQGGIKKTTNDSGETYGLILPPASFRRLLADEQRRKPGLSHLVSSSPVFQSLFPIGSYSQMTEISMG</sequence>
<keyword evidence="2" id="KW-1185">Reference proteome</keyword>
<name>A0ABV0VLP5_9TELE</name>
<feature type="non-terminal residue" evidence="1">
    <location>
        <position position="1"/>
    </location>
</feature>
<evidence type="ECO:0000313" key="2">
    <source>
        <dbReference type="Proteomes" id="UP001444071"/>
    </source>
</evidence>
<reference evidence="1 2" key="1">
    <citation type="submission" date="2021-06" db="EMBL/GenBank/DDBJ databases">
        <authorList>
            <person name="Palmer J.M."/>
        </authorList>
    </citation>
    <scope>NUCLEOTIDE SEQUENCE [LARGE SCALE GENOMIC DNA]</scope>
    <source>
        <strain evidence="1 2">XR_2019</strain>
        <tissue evidence="1">Muscle</tissue>
    </source>
</reference>
<evidence type="ECO:0000313" key="1">
    <source>
        <dbReference type="EMBL" id="MEQ2258175.1"/>
    </source>
</evidence>
<organism evidence="1 2">
    <name type="scientific">Xenotaenia resolanae</name>
    <dbReference type="NCBI Taxonomy" id="208358"/>
    <lineage>
        <taxon>Eukaryota</taxon>
        <taxon>Metazoa</taxon>
        <taxon>Chordata</taxon>
        <taxon>Craniata</taxon>
        <taxon>Vertebrata</taxon>
        <taxon>Euteleostomi</taxon>
        <taxon>Actinopterygii</taxon>
        <taxon>Neopterygii</taxon>
        <taxon>Teleostei</taxon>
        <taxon>Neoteleostei</taxon>
        <taxon>Acanthomorphata</taxon>
        <taxon>Ovalentaria</taxon>
        <taxon>Atherinomorphae</taxon>
        <taxon>Cyprinodontiformes</taxon>
        <taxon>Goodeidae</taxon>
        <taxon>Xenotaenia</taxon>
    </lineage>
</organism>
<accession>A0ABV0VLP5</accession>
<gene>
    <name evidence="1" type="ORF">XENORESO_009976</name>
</gene>
<dbReference type="EMBL" id="JAHRIM010000313">
    <property type="protein sequence ID" value="MEQ2258175.1"/>
    <property type="molecule type" value="Genomic_DNA"/>
</dbReference>
<protein>
    <submittedName>
        <fullName evidence="1">Uncharacterized protein</fullName>
    </submittedName>
</protein>